<dbReference type="Proteomes" id="UP000554482">
    <property type="component" value="Unassembled WGS sequence"/>
</dbReference>
<keyword evidence="2" id="KW-1133">Transmembrane helix</keyword>
<sequence>MECLKVHHVLFISFPVLSHMNPMLYFSKRLASKGVKVTIAPPLSITNSDGWDLGRKAVLNKLALDIEAHMERFNEVGLKNISNLIDYPVNCVVYSSLYSHCFYRPVAKRFGLLGAAFYVSVCAANAVHYHVPQTTRFT</sequence>
<keyword evidence="2" id="KW-0472">Membrane</keyword>
<dbReference type="GO" id="GO:0080043">
    <property type="term" value="F:quercetin 3-O-glucosyltransferase activity"/>
    <property type="evidence" value="ECO:0007669"/>
    <property type="project" value="TreeGrafter"/>
</dbReference>
<comment type="caution">
    <text evidence="3">The sequence shown here is derived from an EMBL/GenBank/DDBJ whole genome shotgun (WGS) entry which is preliminary data.</text>
</comment>
<protein>
    <submittedName>
        <fullName evidence="3">Uncharacterized protein</fullName>
    </submittedName>
</protein>
<evidence type="ECO:0000313" key="3">
    <source>
        <dbReference type="EMBL" id="KAF5185887.1"/>
    </source>
</evidence>
<dbReference type="PANTHER" id="PTHR11926">
    <property type="entry name" value="GLUCOSYL/GLUCURONOSYL TRANSFERASES"/>
    <property type="match status" value="1"/>
</dbReference>
<dbReference type="AlphaFoldDB" id="A0A7J6VMA6"/>
<evidence type="ECO:0000256" key="1">
    <source>
        <dbReference type="ARBA" id="ARBA00009995"/>
    </source>
</evidence>
<organism evidence="3 4">
    <name type="scientific">Thalictrum thalictroides</name>
    <name type="common">Rue-anemone</name>
    <name type="synonym">Anemone thalictroides</name>
    <dbReference type="NCBI Taxonomy" id="46969"/>
    <lineage>
        <taxon>Eukaryota</taxon>
        <taxon>Viridiplantae</taxon>
        <taxon>Streptophyta</taxon>
        <taxon>Embryophyta</taxon>
        <taxon>Tracheophyta</taxon>
        <taxon>Spermatophyta</taxon>
        <taxon>Magnoliopsida</taxon>
        <taxon>Ranunculales</taxon>
        <taxon>Ranunculaceae</taxon>
        <taxon>Thalictroideae</taxon>
        <taxon>Thalictrum</taxon>
    </lineage>
</organism>
<comment type="similarity">
    <text evidence="1">Belongs to the UDP-glycosyltransferase family.</text>
</comment>
<feature type="transmembrane region" description="Helical" evidence="2">
    <location>
        <begin position="110"/>
        <end position="131"/>
    </location>
</feature>
<keyword evidence="4" id="KW-1185">Reference proteome</keyword>
<dbReference type="OrthoDB" id="5835829at2759"/>
<gene>
    <name evidence="3" type="ORF">FRX31_024533</name>
</gene>
<evidence type="ECO:0000256" key="2">
    <source>
        <dbReference type="SAM" id="Phobius"/>
    </source>
</evidence>
<accession>A0A7J6VMA6</accession>
<evidence type="ECO:0000313" key="4">
    <source>
        <dbReference type="Proteomes" id="UP000554482"/>
    </source>
</evidence>
<dbReference type="EMBL" id="JABWDY010030099">
    <property type="protein sequence ID" value="KAF5185887.1"/>
    <property type="molecule type" value="Genomic_DNA"/>
</dbReference>
<name>A0A7J6VMA6_THATH</name>
<dbReference type="SUPFAM" id="SSF53756">
    <property type="entry name" value="UDP-Glycosyltransferase/glycogen phosphorylase"/>
    <property type="match status" value="1"/>
</dbReference>
<reference evidence="3 4" key="1">
    <citation type="submission" date="2020-06" db="EMBL/GenBank/DDBJ databases">
        <title>Transcriptomic and genomic resources for Thalictrum thalictroides and T. hernandezii: Facilitating candidate gene discovery in an emerging model plant lineage.</title>
        <authorList>
            <person name="Arias T."/>
            <person name="Riano-Pachon D.M."/>
            <person name="Di Stilio V.S."/>
        </authorList>
    </citation>
    <scope>NUCLEOTIDE SEQUENCE [LARGE SCALE GENOMIC DNA]</scope>
    <source>
        <strain evidence="4">cv. WT478/WT964</strain>
        <tissue evidence="3">Leaves</tissue>
    </source>
</reference>
<dbReference type="Gene3D" id="3.40.50.2000">
    <property type="entry name" value="Glycogen Phosphorylase B"/>
    <property type="match status" value="1"/>
</dbReference>
<dbReference type="PANTHER" id="PTHR11926:SF1553">
    <property type="entry name" value="GLYCOSYLTRANSFERASE"/>
    <property type="match status" value="1"/>
</dbReference>
<keyword evidence="2" id="KW-0812">Transmembrane</keyword>
<dbReference type="GO" id="GO:0080044">
    <property type="term" value="F:quercetin 7-O-glucosyltransferase activity"/>
    <property type="evidence" value="ECO:0007669"/>
    <property type="project" value="TreeGrafter"/>
</dbReference>
<proteinExistence type="inferred from homology"/>